<dbReference type="InterPro" id="IPR038884">
    <property type="entry name" value="CFAP61"/>
</dbReference>
<evidence type="ECO:0000313" key="2">
    <source>
        <dbReference type="EMBL" id="VDP72831.1"/>
    </source>
</evidence>
<name>A0A3P8FSL3_9TREM</name>
<feature type="domain" description="Cilia- and flagella-associated protein 61 N-terminal" evidence="1">
    <location>
        <begin position="2"/>
        <end position="66"/>
    </location>
</feature>
<dbReference type="Gene3D" id="3.50.50.60">
    <property type="entry name" value="FAD/NAD(P)-binding domain"/>
    <property type="match status" value="1"/>
</dbReference>
<dbReference type="PANTHER" id="PTHR21178">
    <property type="entry name" value="CILIA- AND FLAGELLA-ASSOCIATED PROTEIN 61"/>
    <property type="match status" value="1"/>
</dbReference>
<protein>
    <recommendedName>
        <fullName evidence="1">Cilia- and flagella-associated protein 61 N-terminal domain-containing protein</fullName>
    </recommendedName>
</protein>
<dbReference type="Proteomes" id="UP000272942">
    <property type="component" value="Unassembled WGS sequence"/>
</dbReference>
<organism evidence="2 3">
    <name type="scientific">Echinostoma caproni</name>
    <dbReference type="NCBI Taxonomy" id="27848"/>
    <lineage>
        <taxon>Eukaryota</taxon>
        <taxon>Metazoa</taxon>
        <taxon>Spiralia</taxon>
        <taxon>Lophotrochozoa</taxon>
        <taxon>Platyhelminthes</taxon>
        <taxon>Trematoda</taxon>
        <taxon>Digenea</taxon>
        <taxon>Plagiorchiida</taxon>
        <taxon>Echinostomata</taxon>
        <taxon>Echinostomatoidea</taxon>
        <taxon>Echinostomatidae</taxon>
        <taxon>Echinostoma</taxon>
    </lineage>
</organism>
<keyword evidence="3" id="KW-1185">Reference proteome</keyword>
<dbReference type="SUPFAM" id="SSF51905">
    <property type="entry name" value="FAD/NAD(P)-binding domain"/>
    <property type="match status" value="1"/>
</dbReference>
<reference evidence="2 3" key="1">
    <citation type="submission" date="2018-11" db="EMBL/GenBank/DDBJ databases">
        <authorList>
            <consortium name="Pathogen Informatics"/>
        </authorList>
    </citation>
    <scope>NUCLEOTIDE SEQUENCE [LARGE SCALE GENOMIC DNA]</scope>
    <source>
        <strain evidence="2 3">Egypt</strain>
    </source>
</reference>
<dbReference type="AlphaFoldDB" id="A0A3P8FSL3"/>
<evidence type="ECO:0000313" key="3">
    <source>
        <dbReference type="Proteomes" id="UP000272942"/>
    </source>
</evidence>
<dbReference type="OrthoDB" id="6276360at2759"/>
<sequence length="556" mass="63016">MAPLFNSQTDLLRKTYGNFYIAELVEAQSDDLKCIVVECDNKAVGFISATTKVNLDALNEVYDLEHCRIRLGKDPESELYVFHRAGLLRDFKVRRTRHSDTQQIEHLIRNMEPIDQALIRQDLQAFVTHGRDRDGAIVASFVAVVTDRIVGLLIMRDEQHIEWIRAHYDIEEFIYFDQHARNEHATLYHCVVAADFHCRREVFLKEVLRLSNKTCFYFRILPPYASGTFFNKATLITCLSAFYPVRPRRQIIYPPKEVLGEKGPEDSLLESSNAAPAIFISTAKLLTEPRVLINARIIVVGASTTGLAVLETLAGCSYISFSNLVLLSEHGLPGDTLEQPDKDAEKFLTSDHSYPTEILNQLALRHCVHVIHGKLTAINRKFKRITIDRTRALSYDYLVLTTGLQYHTCCPNGADIQEMMKTSEAPFLSTRRFSVEYPNSSPPSNLFRINNIQDAQSALRWIQNEYLPSINLDELNVPEWKKRSGINGLSDSGLDGFKQPSSAVQHNLIIVYGYNLDAYTCVAALLHAGVPGKLIVLIHPPRLPEQVSKQSYLQVR</sequence>
<dbReference type="InterPro" id="IPR032151">
    <property type="entry name" value="CFAP61_N"/>
</dbReference>
<dbReference type="EMBL" id="UZAN01041381">
    <property type="protein sequence ID" value="VDP72831.1"/>
    <property type="molecule type" value="Genomic_DNA"/>
</dbReference>
<proteinExistence type="predicted"/>
<gene>
    <name evidence="2" type="ORF">ECPE_LOCUS4511</name>
</gene>
<dbReference type="PANTHER" id="PTHR21178:SF8">
    <property type="entry name" value="CILIA- AND FLAGELLA-ASSOCIATED PROTEIN 61"/>
    <property type="match status" value="1"/>
</dbReference>
<accession>A0A3P8FSL3</accession>
<evidence type="ECO:0000259" key="1">
    <source>
        <dbReference type="Pfam" id="PF16092"/>
    </source>
</evidence>
<dbReference type="InterPro" id="IPR036188">
    <property type="entry name" value="FAD/NAD-bd_sf"/>
</dbReference>
<dbReference type="Pfam" id="PF16092">
    <property type="entry name" value="CFAP61_N"/>
    <property type="match status" value="1"/>
</dbReference>